<evidence type="ECO:0000259" key="7">
    <source>
        <dbReference type="PROSITE" id="PS51831"/>
    </source>
</evidence>
<dbReference type="InterPro" id="IPR003607">
    <property type="entry name" value="HD/PDEase_dom"/>
</dbReference>
<sequence>MTQTVEYQKHYYPGTREELVAKVKAQVSQKRFDHILGVEQAAIELAKANNFDVEAASVAALVHDYAKERSAEEFCNVIKAKGLAPDLLNWNNFIWHGVVGAEIIKDELKITDDTILNAVRHHTVGAPQMSTLDQIVYVADFIEAGRDFPGVSEAREIAAKDLTAAVSFETKHTLLYLLNGNKTIYPAAILTYNAYVAK</sequence>
<dbReference type="InterPro" id="IPR006674">
    <property type="entry name" value="HD_domain"/>
</dbReference>
<dbReference type="NCBIfam" id="TIGR00277">
    <property type="entry name" value="HDIG"/>
    <property type="match status" value="1"/>
</dbReference>
<comment type="catalytic activity">
    <reaction evidence="6">
        <text>P(1),P(4)-bis(5'-adenosyl) tetraphosphate + H2O = 2 ADP + 2 H(+)</text>
        <dbReference type="Rhea" id="RHEA:24252"/>
        <dbReference type="ChEBI" id="CHEBI:15377"/>
        <dbReference type="ChEBI" id="CHEBI:15378"/>
        <dbReference type="ChEBI" id="CHEBI:58141"/>
        <dbReference type="ChEBI" id="CHEBI:456216"/>
        <dbReference type="EC" id="3.6.1.41"/>
    </reaction>
</comment>
<dbReference type="EC" id="3.6.1.41" evidence="1"/>
<keyword evidence="9" id="KW-1185">Reference proteome</keyword>
<evidence type="ECO:0000256" key="6">
    <source>
        <dbReference type="ARBA" id="ARBA00049417"/>
    </source>
</evidence>
<dbReference type="EMBL" id="AZFT01000053">
    <property type="protein sequence ID" value="KRL83671.1"/>
    <property type="molecule type" value="Genomic_DNA"/>
</dbReference>
<organism evidence="8 9">
    <name type="scientific">Ligilactobacillus apodemi DSM 16634 = JCM 16172</name>
    <dbReference type="NCBI Taxonomy" id="1423724"/>
    <lineage>
        <taxon>Bacteria</taxon>
        <taxon>Bacillati</taxon>
        <taxon>Bacillota</taxon>
        <taxon>Bacilli</taxon>
        <taxon>Lactobacillales</taxon>
        <taxon>Lactobacillaceae</taxon>
        <taxon>Ligilactobacillus</taxon>
    </lineage>
</organism>
<dbReference type="AlphaFoldDB" id="A0A0R1TQN3"/>
<dbReference type="PROSITE" id="PS51831">
    <property type="entry name" value="HD"/>
    <property type="match status" value="1"/>
</dbReference>
<dbReference type="Proteomes" id="UP000051324">
    <property type="component" value="Unassembled WGS sequence"/>
</dbReference>
<dbReference type="Gene3D" id="1.10.3210.10">
    <property type="entry name" value="Hypothetical protein af1432"/>
    <property type="match status" value="1"/>
</dbReference>
<dbReference type="RefSeq" id="WP_025086962.1">
    <property type="nucleotide sequence ID" value="NZ_AZFT01000053.1"/>
</dbReference>
<dbReference type="NCBIfam" id="TIGR00488">
    <property type="entry name" value="bis(5'-nucleosyl)-tetraphosphatase (symmetrical) YqeK"/>
    <property type="match status" value="1"/>
</dbReference>
<dbReference type="PANTHER" id="PTHR35795:SF1">
    <property type="entry name" value="BIS(5'-NUCLEOSYL)-TETRAPHOSPHATASE, SYMMETRICAL"/>
    <property type="match status" value="1"/>
</dbReference>
<gene>
    <name evidence="8" type="ORF">FC32_GL000931</name>
</gene>
<dbReference type="STRING" id="1423724.FC32_GL000931"/>
<dbReference type="GO" id="GO:0046872">
    <property type="term" value="F:metal ion binding"/>
    <property type="evidence" value="ECO:0007669"/>
    <property type="project" value="UniProtKB-KW"/>
</dbReference>
<keyword evidence="4" id="KW-0378">Hydrolase</keyword>
<keyword evidence="5" id="KW-0408">Iron</keyword>
<keyword evidence="2" id="KW-0479">Metal-binding</keyword>
<dbReference type="CDD" id="cd00077">
    <property type="entry name" value="HDc"/>
    <property type="match status" value="1"/>
</dbReference>
<dbReference type="eggNOG" id="COG1713">
    <property type="taxonomic scope" value="Bacteria"/>
</dbReference>
<accession>A0A0R1TQN3</accession>
<reference evidence="8 9" key="1">
    <citation type="journal article" date="2015" name="Genome Announc.">
        <title>Expanding the biotechnology potential of lactobacilli through comparative genomics of 213 strains and associated genera.</title>
        <authorList>
            <person name="Sun Z."/>
            <person name="Harris H.M."/>
            <person name="McCann A."/>
            <person name="Guo C."/>
            <person name="Argimon S."/>
            <person name="Zhang W."/>
            <person name="Yang X."/>
            <person name="Jeffery I.B."/>
            <person name="Cooney J.C."/>
            <person name="Kagawa T.F."/>
            <person name="Liu W."/>
            <person name="Song Y."/>
            <person name="Salvetti E."/>
            <person name="Wrobel A."/>
            <person name="Rasinkangas P."/>
            <person name="Parkhill J."/>
            <person name="Rea M.C."/>
            <person name="O'Sullivan O."/>
            <person name="Ritari J."/>
            <person name="Douillard F.P."/>
            <person name="Paul Ross R."/>
            <person name="Yang R."/>
            <person name="Briner A.E."/>
            <person name="Felis G.E."/>
            <person name="de Vos W.M."/>
            <person name="Barrangou R."/>
            <person name="Klaenhammer T.R."/>
            <person name="Caufield P.W."/>
            <person name="Cui Y."/>
            <person name="Zhang H."/>
            <person name="O'Toole P.W."/>
        </authorList>
    </citation>
    <scope>NUCLEOTIDE SEQUENCE [LARGE SCALE GENOMIC DNA]</scope>
    <source>
        <strain evidence="8 9">DSM 16634</strain>
    </source>
</reference>
<evidence type="ECO:0000313" key="8">
    <source>
        <dbReference type="EMBL" id="KRL83671.1"/>
    </source>
</evidence>
<dbReference type="PANTHER" id="PTHR35795">
    <property type="entry name" value="SLR1885 PROTEIN"/>
    <property type="match status" value="1"/>
</dbReference>
<name>A0A0R1TQN3_9LACO</name>
<dbReference type="PATRIC" id="fig|1423724.4.peg.971"/>
<proteinExistence type="predicted"/>
<evidence type="ECO:0000256" key="3">
    <source>
        <dbReference type="ARBA" id="ARBA00022741"/>
    </source>
</evidence>
<feature type="domain" description="HD" evidence="7">
    <location>
        <begin position="31"/>
        <end position="145"/>
    </location>
</feature>
<dbReference type="SMART" id="SM00471">
    <property type="entry name" value="HDc"/>
    <property type="match status" value="1"/>
</dbReference>
<protein>
    <recommendedName>
        <fullName evidence="1">bis(5'-nucleosyl)-tetraphosphatase (symmetrical)</fullName>
        <ecNumber evidence="1">3.6.1.41</ecNumber>
    </recommendedName>
</protein>
<dbReference type="InterPro" id="IPR006675">
    <property type="entry name" value="HDIG_dom"/>
</dbReference>
<dbReference type="GO" id="GO:0008803">
    <property type="term" value="F:bis(5'-nucleosyl)-tetraphosphatase (symmetrical) activity"/>
    <property type="evidence" value="ECO:0007669"/>
    <property type="project" value="UniProtKB-EC"/>
</dbReference>
<evidence type="ECO:0000256" key="1">
    <source>
        <dbReference type="ARBA" id="ARBA00012506"/>
    </source>
</evidence>
<dbReference type="InterPro" id="IPR051094">
    <property type="entry name" value="Diverse_Catalytic_Enzymes"/>
</dbReference>
<dbReference type="Pfam" id="PF01966">
    <property type="entry name" value="HD"/>
    <property type="match status" value="1"/>
</dbReference>
<evidence type="ECO:0000313" key="9">
    <source>
        <dbReference type="Proteomes" id="UP000051324"/>
    </source>
</evidence>
<keyword evidence="3" id="KW-0547">Nucleotide-binding</keyword>
<evidence type="ECO:0000256" key="5">
    <source>
        <dbReference type="ARBA" id="ARBA00023004"/>
    </source>
</evidence>
<dbReference type="InterPro" id="IPR005249">
    <property type="entry name" value="YqeK"/>
</dbReference>
<evidence type="ECO:0000256" key="2">
    <source>
        <dbReference type="ARBA" id="ARBA00022723"/>
    </source>
</evidence>
<dbReference type="OrthoDB" id="9782134at2"/>
<comment type="caution">
    <text evidence="8">The sequence shown here is derived from an EMBL/GenBank/DDBJ whole genome shotgun (WGS) entry which is preliminary data.</text>
</comment>
<dbReference type="GO" id="GO:0000166">
    <property type="term" value="F:nucleotide binding"/>
    <property type="evidence" value="ECO:0007669"/>
    <property type="project" value="UniProtKB-KW"/>
</dbReference>
<dbReference type="SUPFAM" id="SSF109604">
    <property type="entry name" value="HD-domain/PDEase-like"/>
    <property type="match status" value="1"/>
</dbReference>
<evidence type="ECO:0000256" key="4">
    <source>
        <dbReference type="ARBA" id="ARBA00022801"/>
    </source>
</evidence>